<organism evidence="2 3">
    <name type="scientific">Robertmurraya mangrovi</name>
    <dbReference type="NCBI Taxonomy" id="3098077"/>
    <lineage>
        <taxon>Bacteria</taxon>
        <taxon>Bacillati</taxon>
        <taxon>Bacillota</taxon>
        <taxon>Bacilli</taxon>
        <taxon>Bacillales</taxon>
        <taxon>Bacillaceae</taxon>
        <taxon>Robertmurraya</taxon>
    </lineage>
</organism>
<dbReference type="PANTHER" id="PTHR43415">
    <property type="entry name" value="SPERMIDINE N(1)-ACETYLTRANSFERASE"/>
    <property type="match status" value="1"/>
</dbReference>
<dbReference type="Gene3D" id="3.40.630.30">
    <property type="match status" value="1"/>
</dbReference>
<dbReference type="RefSeq" id="WP_322444722.1">
    <property type="nucleotide sequence ID" value="NZ_JAXOFX010000001.1"/>
</dbReference>
<keyword evidence="2" id="KW-0808">Transferase</keyword>
<dbReference type="InterPro" id="IPR016181">
    <property type="entry name" value="Acyl_CoA_acyltransferase"/>
</dbReference>
<evidence type="ECO:0000313" key="2">
    <source>
        <dbReference type="EMBL" id="MDZ5470420.1"/>
    </source>
</evidence>
<dbReference type="EC" id="2.-.-.-" evidence="2"/>
<feature type="domain" description="N-acetyltransferase" evidence="1">
    <location>
        <begin position="34"/>
        <end position="180"/>
    </location>
</feature>
<dbReference type="PANTHER" id="PTHR43415:SF3">
    <property type="entry name" value="GNAT-FAMILY ACETYLTRANSFERASE"/>
    <property type="match status" value="1"/>
</dbReference>
<name>A0ABU5ITD9_9BACI</name>
<evidence type="ECO:0000259" key="1">
    <source>
        <dbReference type="PROSITE" id="PS51186"/>
    </source>
</evidence>
<dbReference type="InterPro" id="IPR000182">
    <property type="entry name" value="GNAT_dom"/>
</dbReference>
<comment type="caution">
    <text evidence="2">The sequence shown here is derived from an EMBL/GenBank/DDBJ whole genome shotgun (WGS) entry which is preliminary data.</text>
</comment>
<dbReference type="GO" id="GO:0016740">
    <property type="term" value="F:transferase activity"/>
    <property type="evidence" value="ECO:0007669"/>
    <property type="project" value="UniProtKB-KW"/>
</dbReference>
<reference evidence="2 3" key="1">
    <citation type="submission" date="2023-11" db="EMBL/GenBank/DDBJ databases">
        <title>Bacillus jintuensis, isolated from a mudflat on the Beibu Gulf coast.</title>
        <authorList>
            <person name="Li M."/>
        </authorList>
    </citation>
    <scope>NUCLEOTIDE SEQUENCE [LARGE SCALE GENOMIC DNA]</scope>
    <source>
        <strain evidence="2 3">31A1R</strain>
    </source>
</reference>
<evidence type="ECO:0000313" key="3">
    <source>
        <dbReference type="Proteomes" id="UP001290455"/>
    </source>
</evidence>
<protein>
    <submittedName>
        <fullName evidence="2">GNAT family protein</fullName>
        <ecNumber evidence="2">2.-.-.-</ecNumber>
    </submittedName>
</protein>
<sequence length="197" mass="22723">MPQPNRMESREPVINMVGNGVCLGPLDRKLLPLYNLWNNDLQTTRTLASMRPVILEEEILAFDQIMNAKEYLFFTIYEKETLTPIGNTYLSDIDFKNRKAEFNIVIGDHSVRGKGYGTEVTKLVLDYSFQILGLHNIFLRVLEYNKGAIHAYEKAGFKECGRRRQAHFLGGKYWDTIFMDCLSTEFESVLIKDELGL</sequence>
<dbReference type="SUPFAM" id="SSF55729">
    <property type="entry name" value="Acyl-CoA N-acyltransferases (Nat)"/>
    <property type="match status" value="1"/>
</dbReference>
<accession>A0ABU5ITD9</accession>
<proteinExistence type="predicted"/>
<dbReference type="Proteomes" id="UP001290455">
    <property type="component" value="Unassembled WGS sequence"/>
</dbReference>
<dbReference type="EMBL" id="JAXOFX010000001">
    <property type="protein sequence ID" value="MDZ5470420.1"/>
    <property type="molecule type" value="Genomic_DNA"/>
</dbReference>
<gene>
    <name evidence="2" type="ORF">SM124_01540</name>
</gene>
<dbReference type="PROSITE" id="PS51186">
    <property type="entry name" value="GNAT"/>
    <property type="match status" value="1"/>
</dbReference>
<keyword evidence="3" id="KW-1185">Reference proteome</keyword>
<dbReference type="Pfam" id="PF13302">
    <property type="entry name" value="Acetyltransf_3"/>
    <property type="match status" value="1"/>
</dbReference>